<keyword evidence="2 4" id="KW-0449">Lipoprotein</keyword>
<dbReference type="RefSeq" id="WP_091505864.1">
    <property type="nucleotide sequence ID" value="NZ_FOLE01000001.1"/>
</dbReference>
<feature type="chain" id="PRO_5011328302" evidence="2">
    <location>
        <begin position="21"/>
        <end position="472"/>
    </location>
</feature>
<comment type="subcellular location">
    <subcellularLocation>
        <location evidence="2">Cell membrane</location>
        <topology evidence="2">Lipid-anchor</topology>
    </subcellularLocation>
</comment>
<dbReference type="AlphaFoldDB" id="A0A1I1DFI5"/>
<dbReference type="InterPro" id="IPR003423">
    <property type="entry name" value="OMP_efflux"/>
</dbReference>
<dbReference type="GO" id="GO:0015562">
    <property type="term" value="F:efflux transmembrane transporter activity"/>
    <property type="evidence" value="ECO:0007669"/>
    <property type="project" value="InterPro"/>
</dbReference>
<dbReference type="NCBIfam" id="TIGR01845">
    <property type="entry name" value="outer_NodT"/>
    <property type="match status" value="1"/>
</dbReference>
<keyword evidence="3" id="KW-0175">Coiled coil</keyword>
<dbReference type="GO" id="GO:0005886">
    <property type="term" value="C:plasma membrane"/>
    <property type="evidence" value="ECO:0007669"/>
    <property type="project" value="UniProtKB-SubCell"/>
</dbReference>
<dbReference type="STRING" id="927664.SAMN05421780_101180"/>
<dbReference type="EMBL" id="FOLE01000001">
    <property type="protein sequence ID" value="SFB73597.1"/>
    <property type="molecule type" value="Genomic_DNA"/>
</dbReference>
<dbReference type="InterPro" id="IPR010131">
    <property type="entry name" value="MdtP/NodT-like"/>
</dbReference>
<keyword evidence="5" id="KW-1185">Reference proteome</keyword>
<keyword evidence="2" id="KW-0732">Signal</keyword>
<evidence type="ECO:0000256" key="1">
    <source>
        <dbReference type="ARBA" id="ARBA00007613"/>
    </source>
</evidence>
<protein>
    <submittedName>
        <fullName evidence="4">Efflux transporter, outer membrane factor (OMF) lipoprotein, NodT family</fullName>
    </submittedName>
</protein>
<keyword evidence="2" id="KW-0812">Transmembrane</keyword>
<dbReference type="Gene3D" id="2.20.200.10">
    <property type="entry name" value="Outer membrane efflux proteins (OEP)"/>
    <property type="match status" value="1"/>
</dbReference>
<keyword evidence="2" id="KW-1134">Transmembrane beta strand</keyword>
<reference evidence="4 5" key="1">
    <citation type="submission" date="2016-10" db="EMBL/GenBank/DDBJ databases">
        <authorList>
            <person name="de Groot N.N."/>
        </authorList>
    </citation>
    <scope>NUCLEOTIDE SEQUENCE [LARGE SCALE GENOMIC DNA]</scope>
    <source>
        <strain evidence="4 5">DSM 6793</strain>
    </source>
</reference>
<proteinExistence type="inferred from homology"/>
<dbReference type="OrthoDB" id="9770517at2"/>
<evidence type="ECO:0000256" key="2">
    <source>
        <dbReference type="RuleBase" id="RU362097"/>
    </source>
</evidence>
<gene>
    <name evidence="4" type="ORF">SAMN05421780_101180</name>
</gene>
<organism evidence="4 5">
    <name type="scientific">Flexibacter flexilis DSM 6793</name>
    <dbReference type="NCBI Taxonomy" id="927664"/>
    <lineage>
        <taxon>Bacteria</taxon>
        <taxon>Pseudomonadati</taxon>
        <taxon>Bacteroidota</taxon>
        <taxon>Cytophagia</taxon>
        <taxon>Cytophagales</taxon>
        <taxon>Flexibacteraceae</taxon>
        <taxon>Flexibacter</taxon>
    </lineage>
</organism>
<keyword evidence="2" id="KW-0564">Palmitate</keyword>
<dbReference type="Pfam" id="PF02321">
    <property type="entry name" value="OEP"/>
    <property type="match status" value="2"/>
</dbReference>
<sequence>MKFSKNNIFLFAGMGLLSFACSVGPKYSRPNTETPQQFRNAAGQLASDTVLLPWRTFYKDPQLVSLIEKALAKNSEVSVALLNMQQLELSYKQAKLGLLPTLDLSVGATRTYFSENSLNGSLSKQFAGSDYLDDYSATLRLSWEADIWGKVKKQKAVAQASYFAQKENLSVLKTRIVVQVAQAYYGLMALDEQLKVAKQNIELSNKTLEMVRLQFAASQVTSLAVQQAEAQKKTAELLVPLALQNIAIQENALSILCGGYPDSITRAGSLSDAATQTPALASGVPATLLSRRPDVKAAELAVMIANTRTGLAKAAMYPTLSLTPSIGLNSYKLNTWFDIPGSIIKTVGANLTKPLFQHRNLKTSYEVAKLEQEKSAVQFKQTMMTAVGEVSNALAQVKYSDERLALVAQKSQSLDKAATDALLLYKGGMATYLEVIVAQNNALQNELEAVNIKRDKLIAITELYRALGGGVE</sequence>
<dbReference type="PANTHER" id="PTHR30203">
    <property type="entry name" value="OUTER MEMBRANE CATION EFFLUX PROTEIN"/>
    <property type="match status" value="1"/>
</dbReference>
<name>A0A1I1DFI5_9BACT</name>
<evidence type="ECO:0000313" key="4">
    <source>
        <dbReference type="EMBL" id="SFB73597.1"/>
    </source>
</evidence>
<dbReference type="PROSITE" id="PS51257">
    <property type="entry name" value="PROKAR_LIPOPROTEIN"/>
    <property type="match status" value="1"/>
</dbReference>
<evidence type="ECO:0000313" key="5">
    <source>
        <dbReference type="Proteomes" id="UP000199514"/>
    </source>
</evidence>
<dbReference type="Proteomes" id="UP000199514">
    <property type="component" value="Unassembled WGS sequence"/>
</dbReference>
<accession>A0A1I1DFI5</accession>
<feature type="signal peptide" evidence="2">
    <location>
        <begin position="1"/>
        <end position="20"/>
    </location>
</feature>
<evidence type="ECO:0000256" key="3">
    <source>
        <dbReference type="SAM" id="Coils"/>
    </source>
</evidence>
<keyword evidence="2" id="KW-0472">Membrane</keyword>
<dbReference type="SUPFAM" id="SSF56954">
    <property type="entry name" value="Outer membrane efflux proteins (OEP)"/>
    <property type="match status" value="1"/>
</dbReference>
<comment type="similarity">
    <text evidence="1 2">Belongs to the outer membrane factor (OMF) (TC 1.B.17) family.</text>
</comment>
<dbReference type="Gene3D" id="1.20.1600.10">
    <property type="entry name" value="Outer membrane efflux proteins (OEP)"/>
    <property type="match status" value="1"/>
</dbReference>
<feature type="coiled-coil region" evidence="3">
    <location>
        <begin position="433"/>
        <end position="460"/>
    </location>
</feature>